<dbReference type="GO" id="GO:0005737">
    <property type="term" value="C:cytoplasm"/>
    <property type="evidence" value="ECO:0007669"/>
    <property type="project" value="TreeGrafter"/>
</dbReference>
<evidence type="ECO:0000313" key="4">
    <source>
        <dbReference type="Proteomes" id="UP001301140"/>
    </source>
</evidence>
<dbReference type="PANTHER" id="PTHR13847:SF287">
    <property type="entry name" value="FAD-DEPENDENT OXIDOREDUCTASE DOMAIN-CONTAINING PROTEIN 1"/>
    <property type="match status" value="1"/>
</dbReference>
<dbReference type="EMBL" id="JARGEQ010000006">
    <property type="protein sequence ID" value="MDF1584940.1"/>
    <property type="molecule type" value="Genomic_DNA"/>
</dbReference>
<name>A0AAP3XQH4_9PROT</name>
<organism evidence="3 4">
    <name type="scientific">Marinimicrococcus flavescens</name>
    <dbReference type="NCBI Taxonomy" id="3031815"/>
    <lineage>
        <taxon>Bacteria</taxon>
        <taxon>Pseudomonadati</taxon>
        <taxon>Pseudomonadota</taxon>
        <taxon>Alphaproteobacteria</taxon>
        <taxon>Geminicoccales</taxon>
        <taxon>Geminicoccaceae</taxon>
        <taxon>Marinimicrococcus</taxon>
    </lineage>
</organism>
<evidence type="ECO:0000259" key="2">
    <source>
        <dbReference type="Pfam" id="PF01266"/>
    </source>
</evidence>
<protein>
    <submittedName>
        <fullName evidence="3">FAD-binding oxidoreductase</fullName>
    </submittedName>
</protein>
<dbReference type="Gene3D" id="3.30.9.10">
    <property type="entry name" value="D-Amino Acid Oxidase, subunit A, domain 2"/>
    <property type="match status" value="1"/>
</dbReference>
<dbReference type="InterPro" id="IPR036188">
    <property type="entry name" value="FAD/NAD-bd_sf"/>
</dbReference>
<dbReference type="Gene3D" id="3.50.50.60">
    <property type="entry name" value="FAD/NAD(P)-binding domain"/>
    <property type="match status" value="1"/>
</dbReference>
<dbReference type="InterPro" id="IPR006076">
    <property type="entry name" value="FAD-dep_OxRdtase"/>
</dbReference>
<dbReference type="AlphaFoldDB" id="A0AAP3XQH4"/>
<proteinExistence type="predicted"/>
<dbReference type="SUPFAM" id="SSF51905">
    <property type="entry name" value="FAD/NAD(P)-binding domain"/>
    <property type="match status" value="1"/>
</dbReference>
<feature type="domain" description="FAD dependent oxidoreductase" evidence="2">
    <location>
        <begin position="4"/>
        <end position="360"/>
    </location>
</feature>
<comment type="caution">
    <text evidence="3">The sequence shown here is derived from an EMBL/GenBank/DDBJ whole genome shotgun (WGS) entry which is preliminary data.</text>
</comment>
<keyword evidence="1" id="KW-0560">Oxidoreductase</keyword>
<dbReference type="GO" id="GO:0032981">
    <property type="term" value="P:mitochondrial respiratory chain complex I assembly"/>
    <property type="evidence" value="ECO:0007669"/>
    <property type="project" value="TreeGrafter"/>
</dbReference>
<sequence length="391" mass="42046">MSRRVVIVGGGAIGSAIAYWLTREARADLEVVVVERDPAYRQASSALSASSIRQQFSTAVNIDIGRFGIGFLRALPDYLAVDGEVPELGLNEGGYLFLASAGGEPVLRQNHELQRARGADVALLEPAELAARFPWLSTGDVALASLGLSGEGWFDGYGLLRAFRRRATAQGARFLADEVVGVRRRDGRVAAVELGQGGELACDLLVNAAGPWSAGVAAMMEASLPVRARRRCVFVLDCPEPLPGCPLMIDPSGFWLRPEGRQFICGAPPLPGQDHDDLPLDEIDHTLFEETIWPALAHRVPAFERLKVTGSWAGYYEYNTVDQNGLVGPQPGLSNVLVATGFSGHGIQQAPAVGRGIAELVLEGSYRSLDLCDLDPARLEQGRPLLERNVI</sequence>
<dbReference type="Pfam" id="PF01266">
    <property type="entry name" value="DAO"/>
    <property type="match status" value="1"/>
</dbReference>
<evidence type="ECO:0000313" key="3">
    <source>
        <dbReference type="EMBL" id="MDF1584940.1"/>
    </source>
</evidence>
<dbReference type="Proteomes" id="UP001301140">
    <property type="component" value="Unassembled WGS sequence"/>
</dbReference>
<reference evidence="3 4" key="1">
    <citation type="submission" date="2023-03" db="EMBL/GenBank/DDBJ databases">
        <title>YIM 152171 draft genome.</title>
        <authorList>
            <person name="Yang Z."/>
        </authorList>
    </citation>
    <scope>NUCLEOTIDE SEQUENCE [LARGE SCALE GENOMIC DNA]</scope>
    <source>
        <strain evidence="3 4">YIM 152171</strain>
    </source>
</reference>
<evidence type="ECO:0000256" key="1">
    <source>
        <dbReference type="ARBA" id="ARBA00023002"/>
    </source>
</evidence>
<dbReference type="PANTHER" id="PTHR13847">
    <property type="entry name" value="SARCOSINE DEHYDROGENASE-RELATED"/>
    <property type="match status" value="1"/>
</dbReference>
<gene>
    <name evidence="3" type="ORF">PZ740_00910</name>
</gene>
<dbReference type="RefSeq" id="WP_327787348.1">
    <property type="nucleotide sequence ID" value="NZ_JARGEQ010000006.1"/>
</dbReference>
<dbReference type="GO" id="GO:0016491">
    <property type="term" value="F:oxidoreductase activity"/>
    <property type="evidence" value="ECO:0007669"/>
    <property type="project" value="UniProtKB-KW"/>
</dbReference>
<accession>A0AAP3XQH4</accession>
<keyword evidence="4" id="KW-1185">Reference proteome</keyword>